<dbReference type="EMBL" id="JAIWYP010000010">
    <property type="protein sequence ID" value="KAH3753688.1"/>
    <property type="molecule type" value="Genomic_DNA"/>
</dbReference>
<gene>
    <name evidence="1" type="ORF">DPMN_188331</name>
</gene>
<name>A0A9D4DR36_DREPO</name>
<organism evidence="1 2">
    <name type="scientific">Dreissena polymorpha</name>
    <name type="common">Zebra mussel</name>
    <name type="synonym">Mytilus polymorpha</name>
    <dbReference type="NCBI Taxonomy" id="45954"/>
    <lineage>
        <taxon>Eukaryota</taxon>
        <taxon>Metazoa</taxon>
        <taxon>Spiralia</taxon>
        <taxon>Lophotrochozoa</taxon>
        <taxon>Mollusca</taxon>
        <taxon>Bivalvia</taxon>
        <taxon>Autobranchia</taxon>
        <taxon>Heteroconchia</taxon>
        <taxon>Euheterodonta</taxon>
        <taxon>Imparidentia</taxon>
        <taxon>Neoheterodontei</taxon>
        <taxon>Myida</taxon>
        <taxon>Dreissenoidea</taxon>
        <taxon>Dreissenidae</taxon>
        <taxon>Dreissena</taxon>
    </lineage>
</organism>
<sequence length="77" mass="9034">MKIVDAIPNRVVNSTDVENPRPDYIARVVNRIREKTRPKDLRGMQFELKTDNLPEGLYRKEVKVGDRRHLIFGTDEN</sequence>
<reference evidence="1" key="2">
    <citation type="submission" date="2020-11" db="EMBL/GenBank/DDBJ databases">
        <authorList>
            <person name="McCartney M.A."/>
            <person name="Auch B."/>
            <person name="Kono T."/>
            <person name="Mallez S."/>
            <person name="Becker A."/>
            <person name="Gohl D.M."/>
            <person name="Silverstein K.A.T."/>
            <person name="Koren S."/>
            <person name="Bechman K.B."/>
            <person name="Herman A."/>
            <person name="Abrahante J.E."/>
            <person name="Garbe J."/>
        </authorList>
    </citation>
    <scope>NUCLEOTIDE SEQUENCE</scope>
    <source>
        <strain evidence="1">Duluth1</strain>
        <tissue evidence="1">Whole animal</tissue>
    </source>
</reference>
<proteinExistence type="predicted"/>
<accession>A0A9D4DR36</accession>
<comment type="caution">
    <text evidence="1">The sequence shown here is derived from an EMBL/GenBank/DDBJ whole genome shotgun (WGS) entry which is preliminary data.</text>
</comment>
<evidence type="ECO:0000313" key="2">
    <source>
        <dbReference type="Proteomes" id="UP000828390"/>
    </source>
</evidence>
<dbReference type="AlphaFoldDB" id="A0A9D4DR36"/>
<keyword evidence="2" id="KW-1185">Reference proteome</keyword>
<evidence type="ECO:0000313" key="1">
    <source>
        <dbReference type="EMBL" id="KAH3753688.1"/>
    </source>
</evidence>
<reference evidence="1" key="1">
    <citation type="journal article" date="2019" name="bioRxiv">
        <title>The Genome of the Zebra Mussel, Dreissena polymorpha: A Resource for Invasive Species Research.</title>
        <authorList>
            <person name="McCartney M.A."/>
            <person name="Auch B."/>
            <person name="Kono T."/>
            <person name="Mallez S."/>
            <person name="Zhang Y."/>
            <person name="Obille A."/>
            <person name="Becker A."/>
            <person name="Abrahante J.E."/>
            <person name="Garbe J."/>
            <person name="Badalamenti J.P."/>
            <person name="Herman A."/>
            <person name="Mangelson H."/>
            <person name="Liachko I."/>
            <person name="Sullivan S."/>
            <person name="Sone E.D."/>
            <person name="Koren S."/>
            <person name="Silverstein K.A.T."/>
            <person name="Beckman K.B."/>
            <person name="Gohl D.M."/>
        </authorList>
    </citation>
    <scope>NUCLEOTIDE SEQUENCE</scope>
    <source>
        <strain evidence="1">Duluth1</strain>
        <tissue evidence="1">Whole animal</tissue>
    </source>
</reference>
<protein>
    <submittedName>
        <fullName evidence="1">Uncharacterized protein</fullName>
    </submittedName>
</protein>
<dbReference type="Proteomes" id="UP000828390">
    <property type="component" value="Unassembled WGS sequence"/>
</dbReference>